<gene>
    <name evidence="5" type="ORF">N7G274_000957</name>
</gene>
<evidence type="ECO:0000313" key="5">
    <source>
        <dbReference type="EMBL" id="KAL2046939.1"/>
    </source>
</evidence>
<dbReference type="SMART" id="SM00487">
    <property type="entry name" value="DEXDc"/>
    <property type="match status" value="1"/>
</dbReference>
<dbReference type="InterPro" id="IPR000330">
    <property type="entry name" value="SNF2_N"/>
</dbReference>
<feature type="domain" description="Helicase ATP-binding" evidence="4">
    <location>
        <begin position="195"/>
        <end position="385"/>
    </location>
</feature>
<dbReference type="InterPro" id="IPR038718">
    <property type="entry name" value="SNF2-like_sf"/>
</dbReference>
<sequence length="520" mass="58464">MCRVLQEDPSLDLQAYVVPAVAQRSIHNRNKQHVKASALSPIKSVSLSVILYGPMEILDFIGEILSQCSEYLQPPLRCNRNVPYMNPQSLFRRDGAPLTTFQLQSELSLSSVEAMDQNEDPSAVLETEDSLPETEAPAVIRTTLYSHQKRALSFMLMRESNIAPDSKDGDSWQTVPSGIGGLTKYKNIETGRITMYHPGEVRGGILADAMGLGKTLSVISLIATGWSRRTQSSVGFIPTILVVQPSLLQTWEKELRTHLRPQTLRFWRYHGPKRADDVAAMLAHDIVVTTYDVFAREWRGLDNGLKPLYLLNWHGIILDEGNSRSSTTTTHSDLSDLAHEIRAGTTLKAKAIYGLRGNTRWAISGTPIQNRWEDLASLLKFIRVFLDSDLKSIRAMLTLGSDDSPVRSLLASICLRRSKNAIHLPNRTDRIHRVEFEDHEAIYYKSINDSVRGLLHNDTGSSHLAIYSNILRKINALRQICNLGVNYQAQLRTSPVLEEQDIKMRLGPLCRRGEQRGNFE</sequence>
<dbReference type="PROSITE" id="PS51192">
    <property type="entry name" value="HELICASE_ATP_BIND_1"/>
    <property type="match status" value="1"/>
</dbReference>
<dbReference type="Pfam" id="PF00176">
    <property type="entry name" value="SNF2-rel_dom"/>
    <property type="match status" value="1"/>
</dbReference>
<dbReference type="Proteomes" id="UP001590950">
    <property type="component" value="Unassembled WGS sequence"/>
</dbReference>
<dbReference type="SUPFAM" id="SSF52540">
    <property type="entry name" value="P-loop containing nucleoside triphosphate hydrolases"/>
    <property type="match status" value="1"/>
</dbReference>
<evidence type="ECO:0000256" key="2">
    <source>
        <dbReference type="ARBA" id="ARBA00022801"/>
    </source>
</evidence>
<dbReference type="EMBL" id="JBEFKJ010000003">
    <property type="protein sequence ID" value="KAL2046939.1"/>
    <property type="molecule type" value="Genomic_DNA"/>
</dbReference>
<dbReference type="InterPro" id="IPR027417">
    <property type="entry name" value="P-loop_NTPase"/>
</dbReference>
<proteinExistence type="predicted"/>
<evidence type="ECO:0000256" key="1">
    <source>
        <dbReference type="ARBA" id="ARBA00022741"/>
    </source>
</evidence>
<keyword evidence="1" id="KW-0547">Nucleotide-binding</keyword>
<evidence type="ECO:0000259" key="4">
    <source>
        <dbReference type="PROSITE" id="PS51192"/>
    </source>
</evidence>
<dbReference type="PANTHER" id="PTHR45626:SF52">
    <property type="entry name" value="SINGLE-STRANDED DNA-DEPENDENT ATPASE (EUROFUNG)"/>
    <property type="match status" value="1"/>
</dbReference>
<dbReference type="InterPro" id="IPR050628">
    <property type="entry name" value="SNF2_RAD54_helicase_TF"/>
</dbReference>
<dbReference type="PANTHER" id="PTHR45626">
    <property type="entry name" value="TRANSCRIPTION TERMINATION FACTOR 2-RELATED"/>
    <property type="match status" value="1"/>
</dbReference>
<keyword evidence="3" id="KW-0067">ATP-binding</keyword>
<evidence type="ECO:0000313" key="6">
    <source>
        <dbReference type="Proteomes" id="UP001590950"/>
    </source>
</evidence>
<comment type="caution">
    <text evidence="5">The sequence shown here is derived from an EMBL/GenBank/DDBJ whole genome shotgun (WGS) entry which is preliminary data.</text>
</comment>
<dbReference type="Gene3D" id="3.40.50.10810">
    <property type="entry name" value="Tandem AAA-ATPase domain"/>
    <property type="match status" value="1"/>
</dbReference>
<evidence type="ECO:0000256" key="3">
    <source>
        <dbReference type="ARBA" id="ARBA00022840"/>
    </source>
</evidence>
<reference evidence="5 6" key="1">
    <citation type="submission" date="2024-09" db="EMBL/GenBank/DDBJ databases">
        <title>Rethinking Asexuality: The Enigmatic Case of Functional Sexual Genes in Lepraria (Stereocaulaceae).</title>
        <authorList>
            <person name="Doellman M."/>
            <person name="Sun Y."/>
            <person name="Barcenas-Pena A."/>
            <person name="Lumbsch H.T."/>
            <person name="Grewe F."/>
        </authorList>
    </citation>
    <scope>NUCLEOTIDE SEQUENCE [LARGE SCALE GENOMIC DNA]</scope>
    <source>
        <strain evidence="5 6">Mercado 3170</strain>
    </source>
</reference>
<name>A0ABR4AQM4_9LECA</name>
<protein>
    <recommendedName>
        <fullName evidence="4">Helicase ATP-binding domain-containing protein</fullName>
    </recommendedName>
</protein>
<keyword evidence="2" id="KW-0378">Hydrolase</keyword>
<accession>A0ABR4AQM4</accession>
<organism evidence="5 6">
    <name type="scientific">Stereocaulon virgatum</name>
    <dbReference type="NCBI Taxonomy" id="373712"/>
    <lineage>
        <taxon>Eukaryota</taxon>
        <taxon>Fungi</taxon>
        <taxon>Dikarya</taxon>
        <taxon>Ascomycota</taxon>
        <taxon>Pezizomycotina</taxon>
        <taxon>Lecanoromycetes</taxon>
        <taxon>OSLEUM clade</taxon>
        <taxon>Lecanoromycetidae</taxon>
        <taxon>Lecanorales</taxon>
        <taxon>Lecanorineae</taxon>
        <taxon>Stereocaulaceae</taxon>
        <taxon>Stereocaulon</taxon>
    </lineage>
</organism>
<keyword evidence="6" id="KW-1185">Reference proteome</keyword>
<dbReference type="InterPro" id="IPR014001">
    <property type="entry name" value="Helicase_ATP-bd"/>
</dbReference>
<dbReference type="CDD" id="cd18008">
    <property type="entry name" value="DEXDc_SHPRH-like"/>
    <property type="match status" value="1"/>
</dbReference>